<evidence type="ECO:0000313" key="6">
    <source>
        <dbReference type="EMBL" id="MCQ4079098.1"/>
    </source>
</evidence>
<keyword evidence="3" id="KW-0503">Monooxygenase</keyword>
<dbReference type="EMBL" id="JANFNG010000001">
    <property type="protein sequence ID" value="MCQ4079098.1"/>
    <property type="molecule type" value="Genomic_DNA"/>
</dbReference>
<dbReference type="InterPro" id="IPR007029">
    <property type="entry name" value="YHS_dom"/>
</dbReference>
<dbReference type="EC" id="1.14.13.227" evidence="1"/>
<name>A0ABT1PN43_9ACTN</name>
<accession>A0ABT1PN43</accession>
<comment type="catalytic activity">
    <reaction evidence="4">
        <text>propane + NADH + O2 + H(+) = propan-2-ol + NAD(+) + H2O</text>
        <dbReference type="Rhea" id="RHEA:49992"/>
        <dbReference type="ChEBI" id="CHEBI:15377"/>
        <dbReference type="ChEBI" id="CHEBI:15378"/>
        <dbReference type="ChEBI" id="CHEBI:15379"/>
        <dbReference type="ChEBI" id="CHEBI:17824"/>
        <dbReference type="ChEBI" id="CHEBI:32879"/>
        <dbReference type="ChEBI" id="CHEBI:57540"/>
        <dbReference type="ChEBI" id="CHEBI:57945"/>
        <dbReference type="EC" id="1.14.13.227"/>
    </reaction>
</comment>
<evidence type="ECO:0000256" key="2">
    <source>
        <dbReference type="ARBA" id="ARBA00023002"/>
    </source>
</evidence>
<dbReference type="InterPro" id="IPR003430">
    <property type="entry name" value="Phenol_Hydrox"/>
</dbReference>
<keyword evidence="2" id="KW-0560">Oxidoreductase</keyword>
<organism evidence="6 7">
    <name type="scientific">Streptomyces humicola</name>
    <dbReference type="NCBI Taxonomy" id="2953240"/>
    <lineage>
        <taxon>Bacteria</taxon>
        <taxon>Bacillati</taxon>
        <taxon>Actinomycetota</taxon>
        <taxon>Actinomycetes</taxon>
        <taxon>Kitasatosporales</taxon>
        <taxon>Streptomycetaceae</taxon>
        <taxon>Streptomyces</taxon>
    </lineage>
</organism>
<proteinExistence type="predicted"/>
<gene>
    <name evidence="6" type="ORF">NGB36_00315</name>
</gene>
<evidence type="ECO:0000256" key="3">
    <source>
        <dbReference type="ARBA" id="ARBA00023033"/>
    </source>
</evidence>
<keyword evidence="7" id="KW-1185">Reference proteome</keyword>
<protein>
    <recommendedName>
        <fullName evidence="1">propane 2-monooxygenase</fullName>
        <ecNumber evidence="1">1.14.13.227</ecNumber>
    </recommendedName>
</protein>
<dbReference type="Pfam" id="PF02332">
    <property type="entry name" value="Phenol_Hydrox"/>
    <property type="match status" value="1"/>
</dbReference>
<evidence type="ECO:0000313" key="7">
    <source>
        <dbReference type="Proteomes" id="UP001057702"/>
    </source>
</evidence>
<dbReference type="SUPFAM" id="SSF47240">
    <property type="entry name" value="Ferritin-like"/>
    <property type="match status" value="1"/>
</dbReference>
<dbReference type="Proteomes" id="UP001057702">
    <property type="component" value="Unassembled WGS sequence"/>
</dbReference>
<comment type="caution">
    <text evidence="6">The sequence shown here is derived from an EMBL/GenBank/DDBJ whole genome shotgun (WGS) entry which is preliminary data.</text>
</comment>
<evidence type="ECO:0000256" key="1">
    <source>
        <dbReference type="ARBA" id="ARBA00012710"/>
    </source>
</evidence>
<dbReference type="InterPro" id="IPR009078">
    <property type="entry name" value="Ferritin-like_SF"/>
</dbReference>
<evidence type="ECO:0000256" key="4">
    <source>
        <dbReference type="ARBA" id="ARBA00048941"/>
    </source>
</evidence>
<reference evidence="6" key="1">
    <citation type="submission" date="2022-06" db="EMBL/GenBank/DDBJ databases">
        <title>Draft genome sequence of Streptomyces sp. RB6PN25 isolated from peat swamp forest in Thailand.</title>
        <authorList>
            <person name="Duangmal K."/>
            <person name="Klaysubun C."/>
        </authorList>
    </citation>
    <scope>NUCLEOTIDE SEQUENCE</scope>
    <source>
        <strain evidence="6">RB6PN25</strain>
    </source>
</reference>
<dbReference type="InterPro" id="IPR012348">
    <property type="entry name" value="RNR-like"/>
</dbReference>
<dbReference type="RefSeq" id="WP_255917953.1">
    <property type="nucleotide sequence ID" value="NZ_JANFNG010000001.1"/>
</dbReference>
<feature type="domain" description="YHS" evidence="5">
    <location>
        <begin position="414"/>
        <end position="443"/>
    </location>
</feature>
<dbReference type="Pfam" id="PF04945">
    <property type="entry name" value="YHS"/>
    <property type="match status" value="1"/>
</dbReference>
<dbReference type="Gene3D" id="1.10.620.20">
    <property type="entry name" value="Ribonucleotide Reductase, subunit A"/>
    <property type="match status" value="1"/>
</dbReference>
<evidence type="ECO:0000259" key="5">
    <source>
        <dbReference type="Pfam" id="PF04945"/>
    </source>
</evidence>
<sequence length="491" mass="57595">MALQRDDWLDVARKVDWEFRYVDEREVYPEVVSGSPWLSHESWKNWEEAYRNTYREYVQNQLVKDDSVFAVRDALGKAKITERLDPAWVQLAKFHNGAIALGEYAACLGELRMARFGRDGAWRTMANLGALDEIRHTQIPLMIGQDLLKFDSRFDWTHKAYHTNEWAMIAARHLFDDMFTAANALDTAIQLTFVFETGFTNLQFIAMAAMADGADDHVFEKMLASIQTDESRHAQQGHPVLRTLIENGGKEYGQYLLDKMWWRSWRIFLALTGTSMDYLTPVHARRQSFKEFMEEWINDQFLKNLEEFGLEKPWFWDQFVEELDHAHHSFQLGLYTYRQTLWFDEPVPSPEERAWLEEKYPGWTETYGSIWDNIEKMWDERGELGTLPYSLPSLCNLCQLPTAFRGPGKNTACTLEHNGRKYLFCSEPCRWIFQQQPERFAEHQSVIDRIFKGDCPTDIYAVLDWMGVEQHGKDLHNGEHPWRQKRAAVSA</sequence>